<dbReference type="OrthoDB" id="409543at2759"/>
<evidence type="ECO:0008006" key="3">
    <source>
        <dbReference type="Google" id="ProtNLM"/>
    </source>
</evidence>
<dbReference type="AlphaFoldDB" id="A0A8H6FVV1"/>
<sequence>MDSSMPIENSKSPSLALMSDAGIIAQLLELQPVIGSERNVWAFWNRGLSNCPAWCQRNVVSWVRRLAPSWTVRVLDCVEGSPVHISKYVDDSFFPEVFNQQKLAGPHVGPHTADLVRLPLLYLYGGVWLDVGFLLFRSLDDLCWKMLADPTQPFEMAGFRIAFSAERNAMFNGFIAARKGNSCIKHWHDICLEVWRGRTTTFSRDFELS</sequence>
<dbReference type="RefSeq" id="XP_037165120.1">
    <property type="nucleotide sequence ID" value="XM_037307860.1"/>
</dbReference>
<evidence type="ECO:0000313" key="2">
    <source>
        <dbReference type="Proteomes" id="UP000578531"/>
    </source>
</evidence>
<dbReference type="GO" id="GO:0016757">
    <property type="term" value="F:glycosyltransferase activity"/>
    <property type="evidence" value="ECO:0007669"/>
    <property type="project" value="InterPro"/>
</dbReference>
<dbReference type="GeneID" id="59287609"/>
<dbReference type="SUPFAM" id="SSF53448">
    <property type="entry name" value="Nucleotide-diphospho-sugar transferases"/>
    <property type="match status" value="1"/>
</dbReference>
<dbReference type="Gene3D" id="3.90.550.20">
    <property type="match status" value="1"/>
</dbReference>
<comment type="caution">
    <text evidence="1">The sequence shown here is derived from an EMBL/GenBank/DDBJ whole genome shotgun (WGS) entry which is preliminary data.</text>
</comment>
<dbReference type="Proteomes" id="UP000578531">
    <property type="component" value="Unassembled WGS sequence"/>
</dbReference>
<proteinExistence type="predicted"/>
<dbReference type="EMBL" id="JACCJC010000022">
    <property type="protein sequence ID" value="KAF6235753.1"/>
    <property type="molecule type" value="Genomic_DNA"/>
</dbReference>
<dbReference type="InterPro" id="IPR029044">
    <property type="entry name" value="Nucleotide-diphossugar_trans"/>
</dbReference>
<gene>
    <name evidence="1" type="ORF">HO173_005948</name>
</gene>
<keyword evidence="2" id="KW-1185">Reference proteome</keyword>
<organism evidence="1 2">
    <name type="scientific">Letharia columbiana</name>
    <dbReference type="NCBI Taxonomy" id="112416"/>
    <lineage>
        <taxon>Eukaryota</taxon>
        <taxon>Fungi</taxon>
        <taxon>Dikarya</taxon>
        <taxon>Ascomycota</taxon>
        <taxon>Pezizomycotina</taxon>
        <taxon>Lecanoromycetes</taxon>
        <taxon>OSLEUM clade</taxon>
        <taxon>Lecanoromycetidae</taxon>
        <taxon>Lecanorales</taxon>
        <taxon>Lecanorineae</taxon>
        <taxon>Parmeliaceae</taxon>
        <taxon>Letharia</taxon>
    </lineage>
</organism>
<dbReference type="Pfam" id="PF05704">
    <property type="entry name" value="Caps_synth"/>
    <property type="match status" value="1"/>
</dbReference>
<name>A0A8H6FVV1_9LECA</name>
<reference evidence="1 2" key="1">
    <citation type="journal article" date="2020" name="Genomics">
        <title>Complete, high-quality genomes from long-read metagenomic sequencing of two wolf lichen thalli reveals enigmatic genome architecture.</title>
        <authorList>
            <person name="McKenzie S.K."/>
            <person name="Walston R.F."/>
            <person name="Allen J.L."/>
        </authorList>
    </citation>
    <scope>NUCLEOTIDE SEQUENCE [LARGE SCALE GENOMIC DNA]</scope>
    <source>
        <strain evidence="1">WasteWater2</strain>
    </source>
</reference>
<dbReference type="InterPro" id="IPR008441">
    <property type="entry name" value="AfumC-like_glycosyl_Trfase"/>
</dbReference>
<protein>
    <recommendedName>
        <fullName evidence="3">Capsule polysaccharide biosynthesis protein</fullName>
    </recommendedName>
</protein>
<accession>A0A8H6FVV1</accession>
<evidence type="ECO:0000313" key="1">
    <source>
        <dbReference type="EMBL" id="KAF6235753.1"/>
    </source>
</evidence>